<keyword evidence="5" id="KW-0677">Repeat</keyword>
<dbReference type="GO" id="GO:0005681">
    <property type="term" value="C:spliceosomal complex"/>
    <property type="evidence" value="ECO:0007669"/>
    <property type="project" value="UniProtKB-KW"/>
</dbReference>
<evidence type="ECO:0000256" key="1">
    <source>
        <dbReference type="ARBA" id="ARBA00004123"/>
    </source>
</evidence>
<feature type="domain" description="RRM" evidence="11">
    <location>
        <begin position="166"/>
        <end position="239"/>
    </location>
</feature>
<evidence type="ECO:0000256" key="9">
    <source>
        <dbReference type="ARBA" id="ARBA00023274"/>
    </source>
</evidence>
<proteinExistence type="inferred from homology"/>
<dbReference type="SUPFAM" id="SSF54928">
    <property type="entry name" value="RNA-binding domain, RBD"/>
    <property type="match status" value="1"/>
</dbReference>
<dbReference type="Pfam" id="PF00076">
    <property type="entry name" value="RRM_1"/>
    <property type="match status" value="2"/>
</dbReference>
<dbReference type="InterPro" id="IPR050502">
    <property type="entry name" value="Euk_RNA-bind_prot"/>
</dbReference>
<keyword evidence="6 10" id="KW-0694">RNA-binding</keyword>
<dbReference type="FunFam" id="3.30.70.330:FF:000039">
    <property type="entry name" value="U1 small nuclear ribonucleoprotein A"/>
    <property type="match status" value="1"/>
</dbReference>
<dbReference type="EMBL" id="JAVFHQ010000022">
    <property type="protein sequence ID" value="KAK4544938.1"/>
    <property type="molecule type" value="Genomic_DNA"/>
</dbReference>
<dbReference type="InterPro" id="IPR012677">
    <property type="entry name" value="Nucleotide-bd_a/b_plait_sf"/>
</dbReference>
<keyword evidence="3" id="KW-0507">mRNA processing</keyword>
<accession>A0AAV9JI55</accession>
<keyword evidence="8" id="KW-0539">Nucleus</keyword>
<evidence type="ECO:0000256" key="5">
    <source>
        <dbReference type="ARBA" id="ARBA00022737"/>
    </source>
</evidence>
<dbReference type="PROSITE" id="PS50102">
    <property type="entry name" value="RRM"/>
    <property type="match status" value="2"/>
</dbReference>
<keyword evidence="13" id="KW-1185">Reference proteome</keyword>
<keyword evidence="4" id="KW-0747">Spliceosome</keyword>
<dbReference type="PANTHER" id="PTHR48025">
    <property type="entry name" value="OS02G0815200 PROTEIN"/>
    <property type="match status" value="1"/>
</dbReference>
<keyword evidence="7" id="KW-0508">mRNA splicing</keyword>
<dbReference type="Gene3D" id="3.30.70.330">
    <property type="match status" value="2"/>
</dbReference>
<dbReference type="AlphaFoldDB" id="A0AAV9JI55"/>
<reference evidence="12 13" key="1">
    <citation type="submission" date="2021-11" db="EMBL/GenBank/DDBJ databases">
        <title>Black yeast isolated from Biological Soil Crust.</title>
        <authorList>
            <person name="Kurbessoian T."/>
        </authorList>
    </citation>
    <scope>NUCLEOTIDE SEQUENCE [LARGE SCALE GENOMIC DNA]</scope>
    <source>
        <strain evidence="12 13">CCFEE 5522</strain>
    </source>
</reference>
<evidence type="ECO:0000256" key="2">
    <source>
        <dbReference type="ARBA" id="ARBA00007243"/>
    </source>
</evidence>
<dbReference type="GO" id="GO:0008380">
    <property type="term" value="P:RNA splicing"/>
    <property type="evidence" value="ECO:0007669"/>
    <property type="project" value="UniProtKB-KW"/>
</dbReference>
<dbReference type="GO" id="GO:0030532">
    <property type="term" value="C:small nuclear ribonucleoprotein complex"/>
    <property type="evidence" value="ECO:0007669"/>
    <property type="project" value="UniProtKB-ARBA"/>
</dbReference>
<comment type="caution">
    <text evidence="12">The sequence shown here is derived from an EMBL/GenBank/DDBJ whole genome shotgun (WGS) entry which is preliminary data.</text>
</comment>
<organism evidence="12 13">
    <name type="scientific">Oleoguttula mirabilis</name>
    <dbReference type="NCBI Taxonomy" id="1507867"/>
    <lineage>
        <taxon>Eukaryota</taxon>
        <taxon>Fungi</taxon>
        <taxon>Dikarya</taxon>
        <taxon>Ascomycota</taxon>
        <taxon>Pezizomycotina</taxon>
        <taxon>Dothideomycetes</taxon>
        <taxon>Dothideomycetidae</taxon>
        <taxon>Mycosphaerellales</taxon>
        <taxon>Teratosphaeriaceae</taxon>
        <taxon>Oleoguttula</taxon>
    </lineage>
</organism>
<comment type="subcellular location">
    <subcellularLocation>
        <location evidence="1">Nucleus</location>
    </subcellularLocation>
</comment>
<evidence type="ECO:0000313" key="12">
    <source>
        <dbReference type="EMBL" id="KAK4544938.1"/>
    </source>
</evidence>
<evidence type="ECO:0000259" key="11">
    <source>
        <dbReference type="PROSITE" id="PS50102"/>
    </source>
</evidence>
<dbReference type="GO" id="GO:0003729">
    <property type="term" value="F:mRNA binding"/>
    <property type="evidence" value="ECO:0007669"/>
    <property type="project" value="TreeGrafter"/>
</dbReference>
<dbReference type="PANTHER" id="PTHR48025:SF1">
    <property type="entry name" value="RRM DOMAIN-CONTAINING PROTEIN"/>
    <property type="match status" value="1"/>
</dbReference>
<dbReference type="GO" id="GO:0006397">
    <property type="term" value="P:mRNA processing"/>
    <property type="evidence" value="ECO:0007669"/>
    <property type="project" value="UniProtKB-KW"/>
</dbReference>
<dbReference type="FunFam" id="3.30.70.330:FF:000029">
    <property type="entry name" value="U2 small nuclear ribonucleoprotein B"/>
    <property type="match status" value="1"/>
</dbReference>
<dbReference type="Proteomes" id="UP001324427">
    <property type="component" value="Unassembled WGS sequence"/>
</dbReference>
<keyword evidence="9" id="KW-0687">Ribonucleoprotein</keyword>
<evidence type="ECO:0000256" key="8">
    <source>
        <dbReference type="ARBA" id="ARBA00023242"/>
    </source>
</evidence>
<evidence type="ECO:0000256" key="7">
    <source>
        <dbReference type="ARBA" id="ARBA00023187"/>
    </source>
</evidence>
<comment type="similarity">
    <text evidence="2">Belongs to the RRM U1 A/B'' family.</text>
</comment>
<dbReference type="CDD" id="cd12247">
    <property type="entry name" value="RRM2_U1A_like"/>
    <property type="match status" value="1"/>
</dbReference>
<evidence type="ECO:0000256" key="3">
    <source>
        <dbReference type="ARBA" id="ARBA00022664"/>
    </source>
</evidence>
<dbReference type="InterPro" id="IPR035979">
    <property type="entry name" value="RBD_domain_sf"/>
</dbReference>
<gene>
    <name evidence="12" type="ORF">LTR36_003843</name>
</gene>
<sequence length="239" mass="26562">MSMEEDGETPPSATVYVKNIDERIKIPSLVETLREVFGEYGNVVDVIAKKSIRRRGQAFVVYDTIDSAQTAIDELQAFEIFGKQMHLDFAKTRSDVTVLKEDGEQGLEEHKRDRLAEKERKQAIEAANAEAVKRPATEALAERSAKTAKPAQPAGVVPDEYLPPNKVLFLRELPEDYGKDGLTAIFSRFPSFKELRLVPGRKGIAFVEYADEEGAVAAKEATGGMTLGDKAIRVTYQRQ</sequence>
<evidence type="ECO:0000256" key="10">
    <source>
        <dbReference type="PROSITE-ProRule" id="PRU00176"/>
    </source>
</evidence>
<evidence type="ECO:0000313" key="13">
    <source>
        <dbReference type="Proteomes" id="UP001324427"/>
    </source>
</evidence>
<protein>
    <recommendedName>
        <fullName evidence="11">RRM domain-containing protein</fullName>
    </recommendedName>
</protein>
<feature type="domain" description="RRM" evidence="11">
    <location>
        <begin position="13"/>
        <end position="92"/>
    </location>
</feature>
<evidence type="ECO:0000256" key="4">
    <source>
        <dbReference type="ARBA" id="ARBA00022728"/>
    </source>
</evidence>
<name>A0AAV9JI55_9PEZI</name>
<dbReference type="CDD" id="cd12246">
    <property type="entry name" value="RRM1_U1A_like"/>
    <property type="match status" value="1"/>
</dbReference>
<dbReference type="SMART" id="SM00360">
    <property type="entry name" value="RRM"/>
    <property type="match status" value="2"/>
</dbReference>
<dbReference type="InterPro" id="IPR000504">
    <property type="entry name" value="RRM_dom"/>
</dbReference>
<evidence type="ECO:0000256" key="6">
    <source>
        <dbReference type="ARBA" id="ARBA00022884"/>
    </source>
</evidence>